<feature type="compositionally biased region" description="Basic and acidic residues" evidence="1">
    <location>
        <begin position="51"/>
        <end position="61"/>
    </location>
</feature>
<dbReference type="EMBL" id="BMKE01000015">
    <property type="protein sequence ID" value="GGB46580.1"/>
    <property type="molecule type" value="Genomic_DNA"/>
</dbReference>
<dbReference type="Proteomes" id="UP000646152">
    <property type="component" value="Unassembled WGS sequence"/>
</dbReference>
<keyword evidence="3" id="KW-1185">Reference proteome</keyword>
<evidence type="ECO:0000313" key="2">
    <source>
        <dbReference type="EMBL" id="GGB46580.1"/>
    </source>
</evidence>
<name>A0ABQ1INI5_9GAMM</name>
<sequence>MAQGGDPFSIYKIRENANTGSGDGLYYVIKIMFKLYNCIHVDPSIRSAINTDRDSGSQKEKLHVKHKSTA</sequence>
<evidence type="ECO:0000313" key="3">
    <source>
        <dbReference type="Proteomes" id="UP000646152"/>
    </source>
</evidence>
<protein>
    <submittedName>
        <fullName evidence="2">Uncharacterized protein</fullName>
    </submittedName>
</protein>
<reference evidence="3" key="1">
    <citation type="journal article" date="2019" name="Int. J. Syst. Evol. Microbiol.">
        <title>The Global Catalogue of Microorganisms (GCM) 10K type strain sequencing project: providing services to taxonomists for standard genome sequencing and annotation.</title>
        <authorList>
            <consortium name="The Broad Institute Genomics Platform"/>
            <consortium name="The Broad Institute Genome Sequencing Center for Infectious Disease"/>
            <person name="Wu L."/>
            <person name="Ma J."/>
        </authorList>
    </citation>
    <scope>NUCLEOTIDE SEQUENCE [LARGE SCALE GENOMIC DNA]</scope>
    <source>
        <strain evidence="3">CGMCC 1.15923</strain>
    </source>
</reference>
<accession>A0ABQ1INI5</accession>
<feature type="region of interest" description="Disordered" evidence="1">
    <location>
        <begin position="49"/>
        <end position="70"/>
    </location>
</feature>
<evidence type="ECO:0000256" key="1">
    <source>
        <dbReference type="SAM" id="MobiDB-lite"/>
    </source>
</evidence>
<proteinExistence type="predicted"/>
<comment type="caution">
    <text evidence="2">The sequence shown here is derived from an EMBL/GenBank/DDBJ whole genome shotgun (WGS) entry which is preliminary data.</text>
</comment>
<organism evidence="2 3">
    <name type="scientific">Oceanisphaera marina</name>
    <dbReference type="NCBI Taxonomy" id="2017550"/>
    <lineage>
        <taxon>Bacteria</taxon>
        <taxon>Pseudomonadati</taxon>
        <taxon>Pseudomonadota</taxon>
        <taxon>Gammaproteobacteria</taxon>
        <taxon>Aeromonadales</taxon>
        <taxon>Aeromonadaceae</taxon>
        <taxon>Oceanisphaera</taxon>
    </lineage>
</organism>
<gene>
    <name evidence="2" type="ORF">GCM10011502_19980</name>
</gene>